<evidence type="ECO:0000256" key="6">
    <source>
        <dbReference type="ARBA" id="ARBA00038095"/>
    </source>
</evidence>
<keyword evidence="5" id="KW-0012">Acyltransferase</keyword>
<organism evidence="11 12">
    <name type="scientific">Pseudomonas weihenstephanensis</name>
    <dbReference type="NCBI Taxonomy" id="1608994"/>
    <lineage>
        <taxon>Bacteria</taxon>
        <taxon>Pseudomonadati</taxon>
        <taxon>Pseudomonadota</taxon>
        <taxon>Gammaproteobacteria</taxon>
        <taxon>Pseudomonadales</taxon>
        <taxon>Pseudomonadaceae</taxon>
        <taxon>Pseudomonas</taxon>
    </lineage>
</organism>
<sequence>MSQIARIRDTVHARRLLAERLVDPQGLREAQALRFRVFSDELKATLKGGESGLDQDAFDTHCAHIGVRDLNSGQLVATTRLLDHAAARSIGHFYSEEEFNLHGLAHLQGPILEIGRTCVDPAYRNGGTIAVLWAELAEVLNQGNYRYLMGCASIPMQDGGVQAQAIMQRLRERYLCTEHLRAEPKKPLPPHDVPLNLIAQMPPLLKAYMRLGAKVCGEPCWDEDFQVADVFILLKRDELCPRYARHFKAAM</sequence>
<keyword evidence="2" id="KW-0444">Lipid biosynthesis</keyword>
<comment type="catalytic activity">
    <reaction evidence="10">
        <text>a (3R)-hydroxyacyl-[ACP] + L-ornithine = a lyso-ornithine lipid + holo-[ACP] + H(+)</text>
        <dbReference type="Rhea" id="RHEA:20633"/>
        <dbReference type="Rhea" id="RHEA-COMP:9685"/>
        <dbReference type="Rhea" id="RHEA-COMP:9945"/>
        <dbReference type="ChEBI" id="CHEBI:15378"/>
        <dbReference type="ChEBI" id="CHEBI:46911"/>
        <dbReference type="ChEBI" id="CHEBI:64479"/>
        <dbReference type="ChEBI" id="CHEBI:78827"/>
        <dbReference type="ChEBI" id="CHEBI:138482"/>
        <dbReference type="EC" id="2.3.2.30"/>
    </reaction>
    <physiologicalReaction direction="left-to-right" evidence="10">
        <dbReference type="Rhea" id="RHEA:20634"/>
    </physiologicalReaction>
</comment>
<name>A0A0J6LKI9_9PSED</name>
<evidence type="ECO:0000313" key="11">
    <source>
        <dbReference type="EMBL" id="KMN14851.1"/>
    </source>
</evidence>
<dbReference type="Pfam" id="PF13444">
    <property type="entry name" value="Acetyltransf_5"/>
    <property type="match status" value="1"/>
</dbReference>
<evidence type="ECO:0000256" key="9">
    <source>
        <dbReference type="ARBA" id="ARBA00045724"/>
    </source>
</evidence>
<proteinExistence type="inferred from homology"/>
<keyword evidence="4" id="KW-0443">Lipid metabolism</keyword>
<evidence type="ECO:0000256" key="3">
    <source>
        <dbReference type="ARBA" id="ARBA00022679"/>
    </source>
</evidence>
<comment type="pathway">
    <text evidence="1">Lipid metabolism.</text>
</comment>
<dbReference type="PATRIC" id="fig|1608994.3.peg.1803"/>
<evidence type="ECO:0000256" key="1">
    <source>
        <dbReference type="ARBA" id="ARBA00005189"/>
    </source>
</evidence>
<dbReference type="EC" id="2.3.2.30" evidence="7"/>
<evidence type="ECO:0000256" key="2">
    <source>
        <dbReference type="ARBA" id="ARBA00022516"/>
    </source>
</evidence>
<comment type="caution">
    <text evidence="11">The sequence shown here is derived from an EMBL/GenBank/DDBJ whole genome shotgun (WGS) entry which is preliminary data.</text>
</comment>
<keyword evidence="3" id="KW-0808">Transferase</keyword>
<gene>
    <name evidence="11" type="ORF">TU86_06020</name>
</gene>
<dbReference type="PANTHER" id="PTHR37323">
    <property type="entry name" value="GCN5-RELATED N-ACETYLTRANSFERASE"/>
    <property type="match status" value="1"/>
</dbReference>
<dbReference type="STRING" id="1608994.TU86_06020"/>
<dbReference type="Gene3D" id="3.40.630.30">
    <property type="match status" value="1"/>
</dbReference>
<dbReference type="OrthoDB" id="9787072at2"/>
<reference evidence="11 12" key="1">
    <citation type="submission" date="2015-02" db="EMBL/GenBank/DDBJ databases">
        <title>Pseudomonas helleri sp. nov. and Pseudomonas weihenstephanensis sp. nov., isolated from raw cows milk.</title>
        <authorList>
            <person name="von Neubeck M."/>
            <person name="Huptas C."/>
            <person name="Wenning M."/>
            <person name="Scherer S."/>
        </authorList>
    </citation>
    <scope>NUCLEOTIDE SEQUENCE [LARGE SCALE GENOMIC DNA]</scope>
    <source>
        <strain evidence="11 12">DSM 29166</strain>
    </source>
</reference>
<evidence type="ECO:0000313" key="12">
    <source>
        <dbReference type="Proteomes" id="UP000036325"/>
    </source>
</evidence>
<evidence type="ECO:0000256" key="7">
    <source>
        <dbReference type="ARBA" id="ARBA00039058"/>
    </source>
</evidence>
<comment type="function">
    <text evidence="9">Catalyzes the first step in the biosynthesis of ornithine lipids, which are phosphorus-free membrane lipids. Catalyzes the 3-hydroxyacyl-acyl carrier protein-dependent acylation of ornithine to form lyso-ornithine lipid (LOL).</text>
</comment>
<dbReference type="GO" id="GO:0006629">
    <property type="term" value="P:lipid metabolic process"/>
    <property type="evidence" value="ECO:0007669"/>
    <property type="project" value="UniProtKB-KW"/>
</dbReference>
<evidence type="ECO:0000256" key="4">
    <source>
        <dbReference type="ARBA" id="ARBA00023098"/>
    </source>
</evidence>
<evidence type="ECO:0000256" key="5">
    <source>
        <dbReference type="ARBA" id="ARBA00023315"/>
    </source>
</evidence>
<accession>A0A0J6LKI9</accession>
<dbReference type="PANTHER" id="PTHR37323:SF1">
    <property type="entry name" value="L-ORNITHINE N(ALPHA)-ACYLTRANSFERASE"/>
    <property type="match status" value="1"/>
</dbReference>
<dbReference type="SUPFAM" id="SSF55729">
    <property type="entry name" value="Acyl-CoA N-acyltransferases (Nat)"/>
    <property type="match status" value="1"/>
</dbReference>
<comment type="similarity">
    <text evidence="6">Belongs to the acetyltransferase family. OlsB subfamily.</text>
</comment>
<evidence type="ECO:0000256" key="8">
    <source>
        <dbReference type="ARBA" id="ARBA00039866"/>
    </source>
</evidence>
<dbReference type="EMBL" id="JYLF01000002">
    <property type="protein sequence ID" value="KMN14851.1"/>
    <property type="molecule type" value="Genomic_DNA"/>
</dbReference>
<dbReference type="Proteomes" id="UP000036325">
    <property type="component" value="Unassembled WGS sequence"/>
</dbReference>
<dbReference type="RefSeq" id="WP_048363387.1">
    <property type="nucleotide sequence ID" value="NZ_JAAEBV010000005.1"/>
</dbReference>
<protein>
    <recommendedName>
        <fullName evidence="8">L-ornithine N(alpha)-acyltransferase</fullName>
        <ecNumber evidence="7">2.3.2.30</ecNumber>
    </recommendedName>
</protein>
<dbReference type="InterPro" id="IPR052351">
    <property type="entry name" value="Ornithine_N-alpha-AT"/>
</dbReference>
<evidence type="ECO:0000256" key="10">
    <source>
        <dbReference type="ARBA" id="ARBA00047785"/>
    </source>
</evidence>
<dbReference type="AlphaFoldDB" id="A0A0J6LKI9"/>
<dbReference type="GO" id="GO:0043810">
    <property type="term" value="F:ornithine-acyl [acyl carrier protein] N-acyltransferase activity"/>
    <property type="evidence" value="ECO:0007669"/>
    <property type="project" value="UniProtKB-EC"/>
</dbReference>
<dbReference type="InterPro" id="IPR016181">
    <property type="entry name" value="Acyl_CoA_acyltransferase"/>
</dbReference>